<dbReference type="Pfam" id="PF22936">
    <property type="entry name" value="Pol_BBD"/>
    <property type="match status" value="1"/>
</dbReference>
<feature type="region of interest" description="Disordered" evidence="14">
    <location>
        <begin position="306"/>
        <end position="330"/>
    </location>
</feature>
<name>A0ABQ4WV98_9ASTR</name>
<evidence type="ECO:0000313" key="18">
    <source>
        <dbReference type="EMBL" id="GJS56733.1"/>
    </source>
</evidence>
<evidence type="ECO:0000313" key="19">
    <source>
        <dbReference type="Proteomes" id="UP001151760"/>
    </source>
</evidence>
<feature type="compositionally biased region" description="Polar residues" evidence="14">
    <location>
        <begin position="310"/>
        <end position="320"/>
    </location>
</feature>
<keyword evidence="12" id="KW-0239">DNA-directed DNA polymerase</keyword>
<reference evidence="18" key="1">
    <citation type="journal article" date="2022" name="Int. J. Mol. Sci.">
        <title>Draft Genome of Tanacetum Coccineum: Genomic Comparison of Closely Related Tanacetum-Family Plants.</title>
        <authorList>
            <person name="Yamashiro T."/>
            <person name="Shiraishi A."/>
            <person name="Nakayama K."/>
            <person name="Satake H."/>
        </authorList>
    </citation>
    <scope>NUCLEOTIDE SEQUENCE</scope>
</reference>
<keyword evidence="2" id="KW-0645">Protease</keyword>
<feature type="domain" description="Retroviral polymerase SH3-like" evidence="17">
    <location>
        <begin position="211"/>
        <end position="266"/>
    </location>
</feature>
<dbReference type="PANTHER" id="PTHR42648">
    <property type="entry name" value="TRANSPOSASE, PUTATIVE-RELATED"/>
    <property type="match status" value="1"/>
</dbReference>
<evidence type="ECO:0000256" key="4">
    <source>
        <dbReference type="ARBA" id="ARBA00022723"/>
    </source>
</evidence>
<proteinExistence type="predicted"/>
<evidence type="ECO:0000256" key="5">
    <source>
        <dbReference type="ARBA" id="ARBA00022741"/>
    </source>
</evidence>
<feature type="domain" description="Retrovirus-related Pol polyprotein from transposon TNT 1-94-like beta-barrel" evidence="16">
    <location>
        <begin position="1"/>
        <end position="63"/>
    </location>
</feature>
<comment type="caution">
    <text evidence="18">The sequence shown here is derived from an EMBL/GenBank/DDBJ whole genome shotgun (WGS) entry which is preliminary data.</text>
</comment>
<evidence type="ECO:0000256" key="10">
    <source>
        <dbReference type="ARBA" id="ARBA00022908"/>
    </source>
</evidence>
<evidence type="ECO:0000256" key="8">
    <source>
        <dbReference type="ARBA" id="ARBA00022840"/>
    </source>
</evidence>
<comment type="function">
    <text evidence="1">The aspartyl protease (PR) mediates the proteolytic cleavages of the Gag and Gag-Pol polyproteins after assembly of the VLP.</text>
</comment>
<evidence type="ECO:0000256" key="2">
    <source>
        <dbReference type="ARBA" id="ARBA00022670"/>
    </source>
</evidence>
<keyword evidence="6" id="KW-0255">Endonuclease</keyword>
<gene>
    <name evidence="18" type="ORF">Tco_0651517</name>
</gene>
<keyword evidence="11" id="KW-0695">RNA-directed DNA polymerase</keyword>
<evidence type="ECO:0000256" key="6">
    <source>
        <dbReference type="ARBA" id="ARBA00022759"/>
    </source>
</evidence>
<reference evidence="18" key="2">
    <citation type="submission" date="2022-01" db="EMBL/GenBank/DDBJ databases">
        <authorList>
            <person name="Yamashiro T."/>
            <person name="Shiraishi A."/>
            <person name="Satake H."/>
            <person name="Nakayama K."/>
        </authorList>
    </citation>
    <scope>NUCLEOTIDE SEQUENCE</scope>
</reference>
<dbReference type="Pfam" id="PF25597">
    <property type="entry name" value="SH3_retrovirus"/>
    <property type="match status" value="1"/>
</dbReference>
<evidence type="ECO:0000256" key="7">
    <source>
        <dbReference type="ARBA" id="ARBA00022801"/>
    </source>
</evidence>
<evidence type="ECO:0000256" key="13">
    <source>
        <dbReference type="ARBA" id="ARBA00023172"/>
    </source>
</evidence>
<keyword evidence="12" id="KW-0808">Transferase</keyword>
<evidence type="ECO:0000259" key="17">
    <source>
        <dbReference type="Pfam" id="PF25597"/>
    </source>
</evidence>
<evidence type="ECO:0000259" key="15">
    <source>
        <dbReference type="Pfam" id="PF13976"/>
    </source>
</evidence>
<dbReference type="InterPro" id="IPR039537">
    <property type="entry name" value="Retrotran_Ty1/copia-like"/>
</dbReference>
<keyword evidence="19" id="KW-1185">Reference proteome</keyword>
<sequence length="500" mass="56742">MTGQRSQLINFVNKFLGTVRFGNNQVAAIMGYGDYQIGNVTISRVYYVEGLGHNLFLVDQFCDSDLEVAFRKHSCFVRDLDDVDLLKGLRDTNLYTISLEDMLKSSLICLLSKASKTKSWLWHRRLSHLNFGTINQLVKDGLSRDNGTEFVNKNLRSCYEDAPLFLWAEAVATTYYTQKRSLVRTRHNKTPYELLHDRKPDLKYLHVFGALCYPTNDSEDLGKLKPKADIGIFIGYSPANKAYQIYNKRTRMIMETIHVEFDELTTMASEQFGSGPAPQLLTLGYISSGLPPPSVVSRVPPVPAPIPADTTGTPLSTTIDQDAPSASTSPTTEETQALVIHRGVEEQIQGIQNAQFDNDSFINIFTTDPSSDESSSTDVIPSNLHQINPPFDHLRKCTKDHPFNNVIGNLSRPVSTRRQLQTDAMLCYFDANLTKFEPKNYKKAMKESCWIDAMQEEIYEFDRLQVWELVPRPNYIMMINLKWLFKVTQDEFGGVLKNKA</sequence>
<dbReference type="Pfam" id="PF13976">
    <property type="entry name" value="gag_pre-integrs"/>
    <property type="match status" value="1"/>
</dbReference>
<keyword evidence="12" id="KW-0548">Nucleotidyltransferase</keyword>
<keyword evidence="3" id="KW-0540">Nuclease</keyword>
<dbReference type="EMBL" id="BQNB010008956">
    <property type="protein sequence ID" value="GJS56733.1"/>
    <property type="molecule type" value="Genomic_DNA"/>
</dbReference>
<dbReference type="InterPro" id="IPR057670">
    <property type="entry name" value="SH3_retrovirus"/>
</dbReference>
<evidence type="ECO:0000256" key="9">
    <source>
        <dbReference type="ARBA" id="ARBA00022842"/>
    </source>
</evidence>
<dbReference type="InterPro" id="IPR054722">
    <property type="entry name" value="PolX-like_BBD"/>
</dbReference>
<keyword evidence="5" id="KW-0547">Nucleotide-binding</keyword>
<dbReference type="PANTHER" id="PTHR42648:SF11">
    <property type="entry name" value="TRANSPOSON TY4-P GAG-POL POLYPROTEIN"/>
    <property type="match status" value="1"/>
</dbReference>
<dbReference type="InterPro" id="IPR025724">
    <property type="entry name" value="GAG-pre-integrase_dom"/>
</dbReference>
<evidence type="ECO:0000256" key="1">
    <source>
        <dbReference type="ARBA" id="ARBA00002180"/>
    </source>
</evidence>
<feature type="domain" description="GAG-pre-integrase" evidence="15">
    <location>
        <begin position="93"/>
        <end position="145"/>
    </location>
</feature>
<dbReference type="Proteomes" id="UP001151760">
    <property type="component" value="Unassembled WGS sequence"/>
</dbReference>
<accession>A0ABQ4WV98</accession>
<keyword evidence="13" id="KW-0233">DNA recombination</keyword>
<organism evidence="18 19">
    <name type="scientific">Tanacetum coccineum</name>
    <dbReference type="NCBI Taxonomy" id="301880"/>
    <lineage>
        <taxon>Eukaryota</taxon>
        <taxon>Viridiplantae</taxon>
        <taxon>Streptophyta</taxon>
        <taxon>Embryophyta</taxon>
        <taxon>Tracheophyta</taxon>
        <taxon>Spermatophyta</taxon>
        <taxon>Magnoliopsida</taxon>
        <taxon>eudicotyledons</taxon>
        <taxon>Gunneridae</taxon>
        <taxon>Pentapetalae</taxon>
        <taxon>asterids</taxon>
        <taxon>campanulids</taxon>
        <taxon>Asterales</taxon>
        <taxon>Asteraceae</taxon>
        <taxon>Asteroideae</taxon>
        <taxon>Anthemideae</taxon>
        <taxon>Anthemidinae</taxon>
        <taxon>Tanacetum</taxon>
    </lineage>
</organism>
<keyword evidence="8" id="KW-0067">ATP-binding</keyword>
<protein>
    <submittedName>
        <fullName evidence="18">Ribonuclease H-like domain-containing protein</fullName>
    </submittedName>
</protein>
<keyword evidence="10" id="KW-0229">DNA integration</keyword>
<evidence type="ECO:0000256" key="14">
    <source>
        <dbReference type="SAM" id="MobiDB-lite"/>
    </source>
</evidence>
<keyword evidence="4" id="KW-0479">Metal-binding</keyword>
<evidence type="ECO:0000256" key="12">
    <source>
        <dbReference type="ARBA" id="ARBA00022932"/>
    </source>
</evidence>
<evidence type="ECO:0000256" key="3">
    <source>
        <dbReference type="ARBA" id="ARBA00022722"/>
    </source>
</evidence>
<evidence type="ECO:0000256" key="11">
    <source>
        <dbReference type="ARBA" id="ARBA00022918"/>
    </source>
</evidence>
<keyword evidence="7" id="KW-0378">Hydrolase</keyword>
<evidence type="ECO:0000259" key="16">
    <source>
        <dbReference type="Pfam" id="PF22936"/>
    </source>
</evidence>
<keyword evidence="9" id="KW-0460">Magnesium</keyword>